<dbReference type="HOGENOM" id="CLU_199545_0_0_9"/>
<sequence length="71" mass="8242">MFPKCDNTSIIRKEIYSGVIETKGCDCEVAKQQEASYTERWEAWQQRFAELKKGCSVNNVVRSYQKGKYAI</sequence>
<gene>
    <name evidence="1" type="ORF">II3_05256</name>
</gene>
<dbReference type="EMBL" id="AHEN01000051">
    <property type="protein sequence ID" value="EJQ92802.1"/>
    <property type="molecule type" value="Genomic_DNA"/>
</dbReference>
<dbReference type="Proteomes" id="UP000006997">
    <property type="component" value="Unassembled WGS sequence"/>
</dbReference>
<reference evidence="1 2" key="1">
    <citation type="submission" date="2012-04" db="EMBL/GenBank/DDBJ databases">
        <title>The Genome Sequence of Bacillus cereus MC67.</title>
        <authorList>
            <consortium name="The Broad Institute Genome Sequencing Platform"/>
            <consortium name="The Broad Institute Genome Sequencing Center for Infectious Disease"/>
            <person name="Feldgarden M."/>
            <person name="Van der Auwera G.A."/>
            <person name="Mahillon J."/>
            <person name="Duprez V."/>
            <person name="Timmery S."/>
            <person name="Mattelet C."/>
            <person name="Dierick K."/>
            <person name="Sun M."/>
            <person name="Yu Z."/>
            <person name="Zhu L."/>
            <person name="Hu X."/>
            <person name="Shank E.B."/>
            <person name="Swiecicka I."/>
            <person name="Hansen B.M."/>
            <person name="Andrup L."/>
            <person name="Young S.K."/>
            <person name="Zeng Q."/>
            <person name="Gargeya S."/>
            <person name="Fitzgerald M."/>
            <person name="Haas B."/>
            <person name="Abouelleil A."/>
            <person name="Alvarado L."/>
            <person name="Arachchi H.M."/>
            <person name="Berlin A."/>
            <person name="Chapman S.B."/>
            <person name="Goldberg J."/>
            <person name="Griggs A."/>
            <person name="Gujja S."/>
            <person name="Hansen M."/>
            <person name="Howarth C."/>
            <person name="Imamovic A."/>
            <person name="Larimer J."/>
            <person name="McCowen C."/>
            <person name="Montmayeur A."/>
            <person name="Murphy C."/>
            <person name="Neiman D."/>
            <person name="Pearson M."/>
            <person name="Priest M."/>
            <person name="Roberts A."/>
            <person name="Saif S."/>
            <person name="Shea T."/>
            <person name="Sisk P."/>
            <person name="Sykes S."/>
            <person name="Wortman J."/>
            <person name="Nusbaum C."/>
            <person name="Birren B."/>
        </authorList>
    </citation>
    <scope>NUCLEOTIDE SEQUENCE [LARGE SCALE GENOMIC DNA]</scope>
    <source>
        <strain evidence="1 2">MC67</strain>
    </source>
</reference>
<dbReference type="PATRIC" id="fig|1053219.3.peg.5382"/>
<proteinExistence type="predicted"/>
<dbReference type="RefSeq" id="WP_002161950.1">
    <property type="nucleotide sequence ID" value="NZ_JH792115.1"/>
</dbReference>
<comment type="caution">
    <text evidence="1">The sequence shown here is derived from an EMBL/GenBank/DDBJ whole genome shotgun (WGS) entry which is preliminary data.</text>
</comment>
<dbReference type="AlphaFoldDB" id="J8ENN8"/>
<evidence type="ECO:0000313" key="2">
    <source>
        <dbReference type="Proteomes" id="UP000006997"/>
    </source>
</evidence>
<name>J8ENN8_BACCE</name>
<accession>J8ENN8</accession>
<protein>
    <submittedName>
        <fullName evidence="1">Uncharacterized protein</fullName>
    </submittedName>
</protein>
<organism evidence="1 2">
    <name type="scientific">Bacillus cereus MC67</name>
    <dbReference type="NCBI Taxonomy" id="1053219"/>
    <lineage>
        <taxon>Bacteria</taxon>
        <taxon>Bacillati</taxon>
        <taxon>Bacillota</taxon>
        <taxon>Bacilli</taxon>
        <taxon>Bacillales</taxon>
        <taxon>Bacillaceae</taxon>
        <taxon>Bacillus</taxon>
        <taxon>Bacillus cereus group</taxon>
    </lineage>
</organism>
<evidence type="ECO:0000313" key="1">
    <source>
        <dbReference type="EMBL" id="EJQ92802.1"/>
    </source>
</evidence>